<dbReference type="InterPro" id="IPR002589">
    <property type="entry name" value="Macro_dom"/>
</dbReference>
<dbReference type="OrthoDB" id="6133115at2759"/>
<feature type="domain" description="Macro" evidence="1">
    <location>
        <begin position="30"/>
        <end position="207"/>
    </location>
</feature>
<gene>
    <name evidence="2" type="ORF">AFUS01_LOCUS8897</name>
</gene>
<evidence type="ECO:0000259" key="1">
    <source>
        <dbReference type="PROSITE" id="PS51154"/>
    </source>
</evidence>
<comment type="caution">
    <text evidence="2">The sequence shown here is derived from an EMBL/GenBank/DDBJ whole genome shotgun (WGS) entry which is preliminary data.</text>
</comment>
<protein>
    <recommendedName>
        <fullName evidence="1">Macro domain-containing protein</fullName>
    </recommendedName>
</protein>
<dbReference type="Proteomes" id="UP000708208">
    <property type="component" value="Unassembled WGS sequence"/>
</dbReference>
<dbReference type="PROSITE" id="PS51154">
    <property type="entry name" value="MACRO"/>
    <property type="match status" value="1"/>
</dbReference>
<accession>A0A8J2JG40</accession>
<proteinExistence type="predicted"/>
<evidence type="ECO:0000313" key="2">
    <source>
        <dbReference type="EMBL" id="CAG7719578.1"/>
    </source>
</evidence>
<reference evidence="2" key="1">
    <citation type="submission" date="2021-06" db="EMBL/GenBank/DDBJ databases">
        <authorList>
            <person name="Hodson N. C."/>
            <person name="Mongue J. A."/>
            <person name="Jaron S. K."/>
        </authorList>
    </citation>
    <scope>NUCLEOTIDE SEQUENCE</scope>
</reference>
<dbReference type="SMART" id="SM00506">
    <property type="entry name" value="A1pp"/>
    <property type="match status" value="1"/>
</dbReference>
<dbReference type="PANTHER" id="PTHR11106">
    <property type="entry name" value="GANGLIOSIDE INDUCED DIFFERENTIATION ASSOCIATED PROTEIN 2-RELATED"/>
    <property type="match status" value="1"/>
</dbReference>
<keyword evidence="3" id="KW-1185">Reference proteome</keyword>
<sequence length="213" mass="23489">MGETGPVTIIDIPSWKLYFFTKLPRPIKQGRLAPSDNILNGKVSIWNGNITRLKLDAIVNATNAQLKGNPKGSVGSAIHNEAGPRLLAYLEQIGGCETGKAIITPGFNLFANYVIHTTSPTNSDEESLAQCYRSCLNILVEMGLRTIAFPCIATGACGYPQAEAAHIAIRETWKFLSVNHHKVDRIVFCTYLPEDTFTYDALMQLYFPVENLI</sequence>
<dbReference type="PANTHER" id="PTHR11106:SF27">
    <property type="entry name" value="MACRO DOMAIN-CONTAINING PROTEIN"/>
    <property type="match status" value="1"/>
</dbReference>
<organism evidence="2 3">
    <name type="scientific">Allacma fusca</name>
    <dbReference type="NCBI Taxonomy" id="39272"/>
    <lineage>
        <taxon>Eukaryota</taxon>
        <taxon>Metazoa</taxon>
        <taxon>Ecdysozoa</taxon>
        <taxon>Arthropoda</taxon>
        <taxon>Hexapoda</taxon>
        <taxon>Collembola</taxon>
        <taxon>Symphypleona</taxon>
        <taxon>Sminthuridae</taxon>
        <taxon>Allacma</taxon>
    </lineage>
</organism>
<name>A0A8J2JG40_9HEXA</name>
<dbReference type="EMBL" id="CAJVCH010062616">
    <property type="protein sequence ID" value="CAG7719578.1"/>
    <property type="molecule type" value="Genomic_DNA"/>
</dbReference>
<dbReference type="AlphaFoldDB" id="A0A8J2JG40"/>
<dbReference type="Pfam" id="PF01661">
    <property type="entry name" value="Macro"/>
    <property type="match status" value="1"/>
</dbReference>
<evidence type="ECO:0000313" key="3">
    <source>
        <dbReference type="Proteomes" id="UP000708208"/>
    </source>
</evidence>